<organism evidence="2 3">
    <name type="scientific">Chryseobacterium takakiae</name>
    <dbReference type="NCBI Taxonomy" id="1302685"/>
    <lineage>
        <taxon>Bacteria</taxon>
        <taxon>Pseudomonadati</taxon>
        <taxon>Bacteroidota</taxon>
        <taxon>Flavobacteriia</taxon>
        <taxon>Flavobacteriales</taxon>
        <taxon>Weeksellaceae</taxon>
        <taxon>Chryseobacterium group</taxon>
        <taxon>Chryseobacterium</taxon>
    </lineage>
</organism>
<sequence>MKFPQRYFIDTKLLSRSTVGIILLVIICVWISGQSSHRSLFQNSVISTSILGTAFLLFISLGLYYGLKLKDNIGHVLTKENIKKLSDKTPEIGSIDFDGPALGDGIGGIIVSIIAWIVISIVLVFLLYFLGIFFWVVVLLFTAMLYWIFFRALRLVFKNSKYCRGNLAKSLGLGLFYSFLYLSWIYGIIFLVNYLL</sequence>
<dbReference type="STRING" id="1302685.SAMN05444408_10150"/>
<feature type="transmembrane region" description="Helical" evidence="1">
    <location>
        <begin position="45"/>
        <end position="67"/>
    </location>
</feature>
<feature type="transmembrane region" description="Helical" evidence="1">
    <location>
        <begin position="171"/>
        <end position="195"/>
    </location>
</feature>
<dbReference type="RefSeq" id="WP_072882470.1">
    <property type="nucleotide sequence ID" value="NZ_FQVO01000001.1"/>
</dbReference>
<name>A0A1M4SUD0_9FLAO</name>
<keyword evidence="1" id="KW-0472">Membrane</keyword>
<keyword evidence="1" id="KW-0812">Transmembrane</keyword>
<evidence type="ECO:0000313" key="3">
    <source>
        <dbReference type="Proteomes" id="UP000184236"/>
    </source>
</evidence>
<evidence type="ECO:0000313" key="2">
    <source>
        <dbReference type="EMBL" id="SHE35830.1"/>
    </source>
</evidence>
<dbReference type="EMBL" id="FQVO01000001">
    <property type="protein sequence ID" value="SHE35830.1"/>
    <property type="molecule type" value="Genomic_DNA"/>
</dbReference>
<protein>
    <submittedName>
        <fullName evidence="2">Uncharacterized protein</fullName>
    </submittedName>
</protein>
<keyword evidence="1" id="KW-1133">Transmembrane helix</keyword>
<proteinExistence type="predicted"/>
<keyword evidence="3" id="KW-1185">Reference proteome</keyword>
<dbReference type="AlphaFoldDB" id="A0A1M4SUD0"/>
<gene>
    <name evidence="2" type="ORF">SAMN05444408_10150</name>
</gene>
<dbReference type="Proteomes" id="UP000184236">
    <property type="component" value="Unassembled WGS sequence"/>
</dbReference>
<reference evidence="3" key="1">
    <citation type="submission" date="2016-11" db="EMBL/GenBank/DDBJ databases">
        <authorList>
            <person name="Varghese N."/>
            <person name="Submissions S."/>
        </authorList>
    </citation>
    <scope>NUCLEOTIDE SEQUENCE [LARGE SCALE GENOMIC DNA]</scope>
    <source>
        <strain evidence="3">DSM 26898</strain>
    </source>
</reference>
<accession>A0A1M4SUD0</accession>
<dbReference type="OrthoDB" id="894188at2"/>
<feature type="transmembrane region" description="Helical" evidence="1">
    <location>
        <begin position="106"/>
        <end position="126"/>
    </location>
</feature>
<feature type="transmembrane region" description="Helical" evidence="1">
    <location>
        <begin position="132"/>
        <end position="150"/>
    </location>
</feature>
<evidence type="ECO:0000256" key="1">
    <source>
        <dbReference type="SAM" id="Phobius"/>
    </source>
</evidence>
<feature type="transmembrane region" description="Helical" evidence="1">
    <location>
        <begin position="12"/>
        <end position="33"/>
    </location>
</feature>